<protein>
    <submittedName>
        <fullName evidence="1">Uncharacterized protein</fullName>
    </submittedName>
</protein>
<dbReference type="InterPro" id="IPR003903">
    <property type="entry name" value="UIM_dom"/>
</dbReference>
<evidence type="ECO:0000313" key="1">
    <source>
        <dbReference type="EMBL" id="GFD08124.1"/>
    </source>
</evidence>
<dbReference type="Pfam" id="PF02809">
    <property type="entry name" value="UIM"/>
    <property type="match status" value="1"/>
</dbReference>
<dbReference type="AlphaFoldDB" id="A0A699TIP9"/>
<accession>A0A699TIP9</accession>
<organism evidence="1">
    <name type="scientific">Tanacetum cinerariifolium</name>
    <name type="common">Dalmatian daisy</name>
    <name type="synonym">Chrysanthemum cinerariifolium</name>
    <dbReference type="NCBI Taxonomy" id="118510"/>
    <lineage>
        <taxon>Eukaryota</taxon>
        <taxon>Viridiplantae</taxon>
        <taxon>Streptophyta</taxon>
        <taxon>Embryophyta</taxon>
        <taxon>Tracheophyta</taxon>
        <taxon>Spermatophyta</taxon>
        <taxon>Magnoliopsida</taxon>
        <taxon>eudicotyledons</taxon>
        <taxon>Gunneridae</taxon>
        <taxon>Pentapetalae</taxon>
        <taxon>asterids</taxon>
        <taxon>campanulids</taxon>
        <taxon>Asterales</taxon>
        <taxon>Asteraceae</taxon>
        <taxon>Asteroideae</taxon>
        <taxon>Anthemideae</taxon>
        <taxon>Anthemidinae</taxon>
        <taxon>Tanacetum</taxon>
    </lineage>
</organism>
<proteinExistence type="predicted"/>
<feature type="non-terminal residue" evidence="1">
    <location>
        <position position="1"/>
    </location>
</feature>
<gene>
    <name evidence="1" type="ORF">Tci_880093</name>
</gene>
<name>A0A699TIP9_TANCI</name>
<dbReference type="PROSITE" id="PS50330">
    <property type="entry name" value="UIM"/>
    <property type="match status" value="1"/>
</dbReference>
<comment type="caution">
    <text evidence="1">The sequence shown here is derived from an EMBL/GenBank/DDBJ whole genome shotgun (WGS) entry which is preliminary data.</text>
</comment>
<dbReference type="EMBL" id="BKCJ011236154">
    <property type="protein sequence ID" value="GFD08124.1"/>
    <property type="molecule type" value="Genomic_DNA"/>
</dbReference>
<reference evidence="1" key="1">
    <citation type="journal article" date="2019" name="Sci. Rep.">
        <title>Draft genome of Tanacetum cinerariifolium, the natural source of mosquito coil.</title>
        <authorList>
            <person name="Yamashiro T."/>
            <person name="Shiraishi A."/>
            <person name="Satake H."/>
            <person name="Nakayama K."/>
        </authorList>
    </citation>
    <scope>NUCLEOTIDE SEQUENCE</scope>
</reference>
<sequence>VSIDEGIPEKEPRVDDEEADIQRAIEESLKSFHDAPRGPLPPVVIRELDSRNFNRFQRFRERAKKK</sequence>